<dbReference type="Gene3D" id="3.30.565.10">
    <property type="entry name" value="Histidine kinase-like ATPase, C-terminal domain"/>
    <property type="match status" value="1"/>
</dbReference>
<dbReference type="InterPro" id="IPR004358">
    <property type="entry name" value="Sig_transdc_His_kin-like_C"/>
</dbReference>
<comment type="catalytic activity">
    <reaction evidence="1">
        <text>ATP + protein L-histidine = ADP + protein N-phospho-L-histidine.</text>
        <dbReference type="EC" id="2.7.13.3"/>
    </reaction>
</comment>
<dbReference type="AlphaFoldDB" id="A0A2G8TDQ1"/>
<sequence length="378" mass="41077">MRLSTFIRENIEVILQEWEDFAESLQVLAEANKAKLRDHAAQMLTVICADLDSYQNEAASVAKSKGNAPVVAADTAAETHAEDRLNSGLTIEELTAEYRALRSSVLRLWQRRCKTADELVTQDMVRFNEAIDQALTESVARYSSTMRDSQNVFLAILGHDVRNPLGAIRMGAQFLLHDESLPAQYHTVATRIVGSTKRVTEIVSDLIDYSTGNLGSGMPIKPAPMDFGPECRQVVDEIRAMHPDRAIELDLSGNLQVVWDAARMNQALSNLVANAVQHGVANQPVWVTIKGGEEVEFSVQNMGSAIEPSRLRAMFDPAKHFAIRSASERSGSAADNLGLGLYIAREIVTAHGGAISVTSAESSGTSFTVTLPRVASAG</sequence>
<proteinExistence type="predicted"/>
<dbReference type="PANTHER" id="PTHR43711">
    <property type="entry name" value="TWO-COMPONENT HISTIDINE KINASE"/>
    <property type="match status" value="1"/>
</dbReference>
<dbReference type="InterPro" id="IPR050736">
    <property type="entry name" value="Sensor_HK_Regulatory"/>
</dbReference>
<dbReference type="SMART" id="SM00387">
    <property type="entry name" value="HATPase_c"/>
    <property type="match status" value="1"/>
</dbReference>
<dbReference type="Gene3D" id="1.10.287.130">
    <property type="match status" value="1"/>
</dbReference>
<keyword evidence="3" id="KW-0597">Phosphoprotein</keyword>
<gene>
    <name evidence="8" type="ORF">CR105_17205</name>
</gene>
<dbReference type="InterPro" id="IPR003594">
    <property type="entry name" value="HATPase_dom"/>
</dbReference>
<dbReference type="OrthoDB" id="8807260at2"/>
<organism evidence="8 9">
    <name type="scientific">Massilia eurypsychrophila</name>
    <dbReference type="NCBI Taxonomy" id="1485217"/>
    <lineage>
        <taxon>Bacteria</taxon>
        <taxon>Pseudomonadati</taxon>
        <taxon>Pseudomonadota</taxon>
        <taxon>Betaproteobacteria</taxon>
        <taxon>Burkholderiales</taxon>
        <taxon>Oxalobacteraceae</taxon>
        <taxon>Telluria group</taxon>
        <taxon>Massilia</taxon>
    </lineage>
</organism>
<dbReference type="Pfam" id="PF00512">
    <property type="entry name" value="HisKA"/>
    <property type="match status" value="1"/>
</dbReference>
<dbReference type="InterPro" id="IPR003661">
    <property type="entry name" value="HisK_dim/P_dom"/>
</dbReference>
<dbReference type="InterPro" id="IPR036097">
    <property type="entry name" value="HisK_dim/P_sf"/>
</dbReference>
<keyword evidence="5 8" id="KW-0418">Kinase</keyword>
<dbReference type="InterPro" id="IPR005467">
    <property type="entry name" value="His_kinase_dom"/>
</dbReference>
<evidence type="ECO:0000256" key="4">
    <source>
        <dbReference type="ARBA" id="ARBA00022679"/>
    </source>
</evidence>
<comment type="caution">
    <text evidence="8">The sequence shown here is derived from an EMBL/GenBank/DDBJ whole genome shotgun (WGS) entry which is preliminary data.</text>
</comment>
<evidence type="ECO:0000256" key="3">
    <source>
        <dbReference type="ARBA" id="ARBA00022553"/>
    </source>
</evidence>
<dbReference type="GO" id="GO:0000155">
    <property type="term" value="F:phosphorelay sensor kinase activity"/>
    <property type="evidence" value="ECO:0007669"/>
    <property type="project" value="InterPro"/>
</dbReference>
<name>A0A2G8TDQ1_9BURK</name>
<dbReference type="PRINTS" id="PR00344">
    <property type="entry name" value="BCTRLSENSOR"/>
</dbReference>
<dbReference type="CDD" id="cd00082">
    <property type="entry name" value="HisKA"/>
    <property type="match status" value="1"/>
</dbReference>
<keyword evidence="9" id="KW-1185">Reference proteome</keyword>
<keyword evidence="6" id="KW-0902">Two-component regulatory system</keyword>
<dbReference type="CDD" id="cd00075">
    <property type="entry name" value="HATPase"/>
    <property type="match status" value="1"/>
</dbReference>
<dbReference type="SMART" id="SM00388">
    <property type="entry name" value="HisKA"/>
    <property type="match status" value="1"/>
</dbReference>
<dbReference type="Proteomes" id="UP000230390">
    <property type="component" value="Unassembled WGS sequence"/>
</dbReference>
<evidence type="ECO:0000313" key="9">
    <source>
        <dbReference type="Proteomes" id="UP000230390"/>
    </source>
</evidence>
<evidence type="ECO:0000256" key="6">
    <source>
        <dbReference type="ARBA" id="ARBA00023012"/>
    </source>
</evidence>
<dbReference type="Pfam" id="PF02518">
    <property type="entry name" value="HATPase_c"/>
    <property type="match status" value="1"/>
</dbReference>
<dbReference type="InterPro" id="IPR036890">
    <property type="entry name" value="HATPase_C_sf"/>
</dbReference>
<feature type="domain" description="Histidine kinase" evidence="7">
    <location>
        <begin position="156"/>
        <end position="375"/>
    </location>
</feature>
<protein>
    <recommendedName>
        <fullName evidence="2">histidine kinase</fullName>
        <ecNumber evidence="2">2.7.13.3</ecNumber>
    </recommendedName>
</protein>
<accession>A0A2G8TDQ1</accession>
<dbReference type="SUPFAM" id="SSF47384">
    <property type="entry name" value="Homodimeric domain of signal transducing histidine kinase"/>
    <property type="match status" value="1"/>
</dbReference>
<evidence type="ECO:0000313" key="8">
    <source>
        <dbReference type="EMBL" id="PIL43768.1"/>
    </source>
</evidence>
<dbReference type="PANTHER" id="PTHR43711:SF1">
    <property type="entry name" value="HISTIDINE KINASE 1"/>
    <property type="match status" value="1"/>
</dbReference>
<dbReference type="SUPFAM" id="SSF55874">
    <property type="entry name" value="ATPase domain of HSP90 chaperone/DNA topoisomerase II/histidine kinase"/>
    <property type="match status" value="1"/>
</dbReference>
<evidence type="ECO:0000256" key="2">
    <source>
        <dbReference type="ARBA" id="ARBA00012438"/>
    </source>
</evidence>
<evidence type="ECO:0000256" key="1">
    <source>
        <dbReference type="ARBA" id="ARBA00000085"/>
    </source>
</evidence>
<evidence type="ECO:0000259" key="7">
    <source>
        <dbReference type="PROSITE" id="PS50109"/>
    </source>
</evidence>
<dbReference type="PROSITE" id="PS50109">
    <property type="entry name" value="HIS_KIN"/>
    <property type="match status" value="1"/>
</dbReference>
<dbReference type="RefSeq" id="WP_099790386.1">
    <property type="nucleotide sequence ID" value="NZ_JBHLYV010000019.1"/>
</dbReference>
<dbReference type="EMBL" id="PDOC01000011">
    <property type="protein sequence ID" value="PIL43768.1"/>
    <property type="molecule type" value="Genomic_DNA"/>
</dbReference>
<evidence type="ECO:0000256" key="5">
    <source>
        <dbReference type="ARBA" id="ARBA00022777"/>
    </source>
</evidence>
<keyword evidence="4" id="KW-0808">Transferase</keyword>
<dbReference type="EC" id="2.7.13.3" evidence="2"/>
<reference evidence="8 9" key="1">
    <citation type="submission" date="2017-10" db="EMBL/GenBank/DDBJ databases">
        <title>Massilia psychrophilum sp. nov., a novel purple-pigmented bacterium isolated from Tianshan glacier, Xinjiang Municipality, China.</title>
        <authorList>
            <person name="Wang H."/>
        </authorList>
    </citation>
    <scope>NUCLEOTIDE SEQUENCE [LARGE SCALE GENOMIC DNA]</scope>
    <source>
        <strain evidence="8 9">JCM 30074</strain>
    </source>
</reference>